<evidence type="ECO:0000313" key="13">
    <source>
        <dbReference type="Proteomes" id="UP001146120"/>
    </source>
</evidence>
<dbReference type="PANTHER" id="PTHR33407:SF9">
    <property type="entry name" value="PECTATE LYASE F-RELATED"/>
    <property type="match status" value="1"/>
</dbReference>
<reference evidence="12" key="1">
    <citation type="submission" date="2022-11" db="EMBL/GenBank/DDBJ databases">
        <authorList>
            <person name="Morgan W.R."/>
            <person name="Tartar A."/>
        </authorList>
    </citation>
    <scope>NUCLEOTIDE SEQUENCE</scope>
    <source>
        <strain evidence="12">ARSEF 373</strain>
    </source>
</reference>
<evidence type="ECO:0000259" key="11">
    <source>
        <dbReference type="SMART" id="SM00456"/>
    </source>
</evidence>
<gene>
    <name evidence="12" type="ORF">N0F65_005327</name>
</gene>
<feature type="region of interest" description="Disordered" evidence="10">
    <location>
        <begin position="272"/>
        <end position="296"/>
    </location>
</feature>
<proteinExistence type="predicted"/>
<evidence type="ECO:0000256" key="9">
    <source>
        <dbReference type="ARBA" id="ARBA00039895"/>
    </source>
</evidence>
<dbReference type="SMART" id="SM00015">
    <property type="entry name" value="IQ"/>
    <property type="match status" value="2"/>
</dbReference>
<reference evidence="12" key="2">
    <citation type="journal article" date="2023" name="Microbiol Resour">
        <title>Decontamination and Annotation of the Draft Genome Sequence of the Oomycete Lagenidium giganteum ARSEF 373.</title>
        <authorList>
            <person name="Morgan W.R."/>
            <person name="Tartar A."/>
        </authorList>
    </citation>
    <scope>NUCLEOTIDE SEQUENCE</scope>
    <source>
        <strain evidence="12">ARSEF 373</strain>
    </source>
</reference>
<keyword evidence="13" id="KW-1185">Reference proteome</keyword>
<sequence>MTQFSDEDPYDVVAAAVERSNVHDTASAPAGFLWGTASDSALASFRAKEIILLAEIEADELCSCHLSQRVLVERDLYRQNHRYASTTLTELESKQLSLNRKIQVNQEKLLHVRARIAELTANPLVLGTKPALDPVTAAAVRIQTAFRRDKARRAFQQLVRRVVQKVYDPASQQYFFYNHHTGVSQWQIPAAIHAAIADEPQHHSQKGGDIVEAATMIQGLFRRRAARRALHALLAQVYQKVEDPETGLYYYYSKRTGVSQWNKPKLLGASELPSPLRTPALEPHSAPGSDEDQQTRAVRTIQRLYRTRASRAFLRDLLGGTIEKVYDADFDAWYYFNHRTQQSFWESLSMQPWRMLLRPGVASATRSS</sequence>
<dbReference type="EMBL" id="DAKRPA010000113">
    <property type="protein sequence ID" value="DAZ98195.1"/>
    <property type="molecule type" value="Genomic_DNA"/>
</dbReference>
<comment type="caution">
    <text evidence="12">The sequence shown here is derived from an EMBL/GenBank/DDBJ whole genome shotgun (WGS) entry which is preliminary data.</text>
</comment>
<feature type="domain" description="WW" evidence="11">
    <location>
        <begin position="158"/>
        <end position="191"/>
    </location>
</feature>
<keyword evidence="7" id="KW-0106">Calcium</keyword>
<protein>
    <recommendedName>
        <fullName evidence="9">Probable pectate lyase F</fullName>
        <ecNumber evidence="4">4.2.2.2</ecNumber>
    </recommendedName>
</protein>
<feature type="domain" description="WW" evidence="11">
    <location>
        <begin position="317"/>
        <end position="350"/>
    </location>
</feature>
<dbReference type="InterPro" id="IPR001202">
    <property type="entry name" value="WW_dom"/>
</dbReference>
<evidence type="ECO:0000256" key="2">
    <source>
        <dbReference type="ARBA" id="ARBA00001913"/>
    </source>
</evidence>
<comment type="cofactor">
    <cofactor evidence="2">
        <name>Ca(2+)</name>
        <dbReference type="ChEBI" id="CHEBI:29108"/>
    </cofactor>
</comment>
<evidence type="ECO:0000256" key="1">
    <source>
        <dbReference type="ARBA" id="ARBA00000695"/>
    </source>
</evidence>
<dbReference type="PANTHER" id="PTHR33407">
    <property type="entry name" value="PECTATE LYASE F-RELATED"/>
    <property type="match status" value="1"/>
</dbReference>
<keyword evidence="6" id="KW-0732">Signal</keyword>
<dbReference type="Pfam" id="PF00397">
    <property type="entry name" value="WW"/>
    <property type="match status" value="2"/>
</dbReference>
<dbReference type="SMART" id="SM00456">
    <property type="entry name" value="WW"/>
    <property type="match status" value="3"/>
</dbReference>
<evidence type="ECO:0000256" key="4">
    <source>
        <dbReference type="ARBA" id="ARBA00012272"/>
    </source>
</evidence>
<dbReference type="AlphaFoldDB" id="A0AAV2YTE5"/>
<comment type="subcellular location">
    <subcellularLocation>
        <location evidence="3">Secreted</location>
    </subcellularLocation>
</comment>
<comment type="catalytic activity">
    <reaction evidence="1">
        <text>Eliminative cleavage of (1-&gt;4)-alpha-D-galacturonan to give oligosaccharides with 4-deoxy-alpha-D-galact-4-enuronosyl groups at their non-reducing ends.</text>
        <dbReference type="EC" id="4.2.2.2"/>
    </reaction>
</comment>
<evidence type="ECO:0000313" key="12">
    <source>
        <dbReference type="EMBL" id="DAZ98195.1"/>
    </source>
</evidence>
<dbReference type="InterPro" id="IPR036020">
    <property type="entry name" value="WW_dom_sf"/>
</dbReference>
<dbReference type="EC" id="4.2.2.2" evidence="4"/>
<evidence type="ECO:0000256" key="5">
    <source>
        <dbReference type="ARBA" id="ARBA00022525"/>
    </source>
</evidence>
<evidence type="ECO:0000256" key="10">
    <source>
        <dbReference type="SAM" id="MobiDB-lite"/>
    </source>
</evidence>
<dbReference type="InterPro" id="IPR000048">
    <property type="entry name" value="IQ_motif_EF-hand-BS"/>
</dbReference>
<evidence type="ECO:0000256" key="6">
    <source>
        <dbReference type="ARBA" id="ARBA00022729"/>
    </source>
</evidence>
<evidence type="ECO:0000256" key="8">
    <source>
        <dbReference type="ARBA" id="ARBA00023239"/>
    </source>
</evidence>
<evidence type="ECO:0000256" key="7">
    <source>
        <dbReference type="ARBA" id="ARBA00022837"/>
    </source>
</evidence>
<dbReference type="GO" id="GO:0005576">
    <property type="term" value="C:extracellular region"/>
    <property type="evidence" value="ECO:0007669"/>
    <property type="project" value="UniProtKB-SubCell"/>
</dbReference>
<accession>A0AAV2YTE5</accession>
<dbReference type="Proteomes" id="UP001146120">
    <property type="component" value="Unassembled WGS sequence"/>
</dbReference>
<dbReference type="Gene3D" id="2.20.70.10">
    <property type="match status" value="2"/>
</dbReference>
<evidence type="ECO:0000256" key="3">
    <source>
        <dbReference type="ARBA" id="ARBA00004613"/>
    </source>
</evidence>
<dbReference type="GO" id="GO:0045490">
    <property type="term" value="P:pectin catabolic process"/>
    <property type="evidence" value="ECO:0007669"/>
    <property type="project" value="TreeGrafter"/>
</dbReference>
<dbReference type="SUPFAM" id="SSF51045">
    <property type="entry name" value="WW domain"/>
    <property type="match status" value="2"/>
</dbReference>
<dbReference type="PROSITE" id="PS50096">
    <property type="entry name" value="IQ"/>
    <property type="match status" value="2"/>
</dbReference>
<dbReference type="InterPro" id="IPR004898">
    <property type="entry name" value="Pectate_lyase_PlyH/PlyE-like"/>
</dbReference>
<organism evidence="12 13">
    <name type="scientific">Lagenidium giganteum</name>
    <dbReference type="NCBI Taxonomy" id="4803"/>
    <lineage>
        <taxon>Eukaryota</taxon>
        <taxon>Sar</taxon>
        <taxon>Stramenopiles</taxon>
        <taxon>Oomycota</taxon>
        <taxon>Peronosporomycetes</taxon>
        <taxon>Pythiales</taxon>
        <taxon>Pythiaceae</taxon>
    </lineage>
</organism>
<feature type="domain" description="WW" evidence="11">
    <location>
        <begin position="233"/>
        <end position="266"/>
    </location>
</feature>
<keyword evidence="8" id="KW-0456">Lyase</keyword>
<dbReference type="GO" id="GO:0030570">
    <property type="term" value="F:pectate lyase activity"/>
    <property type="evidence" value="ECO:0007669"/>
    <property type="project" value="UniProtKB-EC"/>
</dbReference>
<keyword evidence="5" id="KW-0964">Secreted</keyword>
<name>A0AAV2YTE5_9STRA</name>